<dbReference type="Gene3D" id="1.10.357.10">
    <property type="entry name" value="Tetracycline Repressor, domain 2"/>
    <property type="match status" value="1"/>
</dbReference>
<keyword evidence="1 2" id="KW-0238">DNA-binding</keyword>
<dbReference type="PRINTS" id="PR00455">
    <property type="entry name" value="HTHTETR"/>
</dbReference>
<dbReference type="Proteomes" id="UP000255389">
    <property type="component" value="Unassembled WGS sequence"/>
</dbReference>
<dbReference type="EMBL" id="UGQY01000001">
    <property type="protein sequence ID" value="STZ72874.1"/>
    <property type="molecule type" value="Genomic_DNA"/>
</dbReference>
<evidence type="ECO:0000259" key="3">
    <source>
        <dbReference type="PROSITE" id="PS50977"/>
    </source>
</evidence>
<feature type="DNA-binding region" description="H-T-H motif" evidence="2">
    <location>
        <begin position="30"/>
        <end position="49"/>
    </location>
</feature>
<feature type="domain" description="HTH tetR-type" evidence="3">
    <location>
        <begin position="7"/>
        <end position="67"/>
    </location>
</feature>
<evidence type="ECO:0000256" key="1">
    <source>
        <dbReference type="ARBA" id="ARBA00023125"/>
    </source>
</evidence>
<dbReference type="InterPro" id="IPR023772">
    <property type="entry name" value="DNA-bd_HTH_TetR-type_CS"/>
</dbReference>
<name>A0A378U5Y5_MYCFO</name>
<accession>A0A378U5Y5</accession>
<dbReference type="SUPFAM" id="SSF48498">
    <property type="entry name" value="Tetracyclin repressor-like, C-terminal domain"/>
    <property type="match status" value="1"/>
</dbReference>
<gene>
    <name evidence="4" type="ORF">NCTC1542_00412</name>
</gene>
<dbReference type="InterPro" id="IPR036271">
    <property type="entry name" value="Tet_transcr_reg_TetR-rel_C_sf"/>
</dbReference>
<dbReference type="PANTHER" id="PTHR30055">
    <property type="entry name" value="HTH-TYPE TRANSCRIPTIONAL REGULATOR RUTR"/>
    <property type="match status" value="1"/>
</dbReference>
<dbReference type="InterPro" id="IPR050109">
    <property type="entry name" value="HTH-type_TetR-like_transc_reg"/>
</dbReference>
<evidence type="ECO:0000256" key="2">
    <source>
        <dbReference type="PROSITE-ProRule" id="PRU00335"/>
    </source>
</evidence>
<dbReference type="GO" id="GO:0003700">
    <property type="term" value="F:DNA-binding transcription factor activity"/>
    <property type="evidence" value="ECO:0007669"/>
    <property type="project" value="TreeGrafter"/>
</dbReference>
<dbReference type="SUPFAM" id="SSF46689">
    <property type="entry name" value="Homeodomain-like"/>
    <property type="match status" value="1"/>
</dbReference>
<dbReference type="InterPro" id="IPR009057">
    <property type="entry name" value="Homeodomain-like_sf"/>
</dbReference>
<evidence type="ECO:0000313" key="4">
    <source>
        <dbReference type="EMBL" id="STZ72874.1"/>
    </source>
</evidence>
<dbReference type="AlphaFoldDB" id="A0A378U5Y5"/>
<organism evidence="4 5">
    <name type="scientific">Mycolicibacterium fortuitum</name>
    <name type="common">Mycobacterium fortuitum</name>
    <dbReference type="NCBI Taxonomy" id="1766"/>
    <lineage>
        <taxon>Bacteria</taxon>
        <taxon>Bacillati</taxon>
        <taxon>Actinomycetota</taxon>
        <taxon>Actinomycetes</taxon>
        <taxon>Mycobacteriales</taxon>
        <taxon>Mycobacteriaceae</taxon>
        <taxon>Mycolicibacterium</taxon>
    </lineage>
</organism>
<proteinExistence type="predicted"/>
<protein>
    <submittedName>
        <fullName evidence="4">Transcriptional regulator</fullName>
    </submittedName>
</protein>
<sequence length="196" mass="21736">MPASRATGARDRLMSVARRRFAAEGMIAPTLDELRREAEVSVGSLYHHFPDKPALAAAVYAQVMAEYQDGFLAMLREQVTAEDGIRGGVRNHLGWVAAHRGEAALLLGDRLDSAALRESNGNFFAGIRDWWRPHHTYGALVAMQPGVTAALWLGPAQEYARYWVAGRVPDMDNEVVETFADAAWKALRGKRIEENF</sequence>
<dbReference type="GO" id="GO:0000976">
    <property type="term" value="F:transcription cis-regulatory region binding"/>
    <property type="evidence" value="ECO:0007669"/>
    <property type="project" value="TreeGrafter"/>
</dbReference>
<reference evidence="4 5" key="1">
    <citation type="submission" date="2018-06" db="EMBL/GenBank/DDBJ databases">
        <authorList>
            <consortium name="Pathogen Informatics"/>
            <person name="Doyle S."/>
        </authorList>
    </citation>
    <scope>NUCLEOTIDE SEQUENCE [LARGE SCALE GENOMIC DNA]</scope>
    <source>
        <strain evidence="4 5">NCTC1542</strain>
    </source>
</reference>
<dbReference type="PROSITE" id="PS01081">
    <property type="entry name" value="HTH_TETR_1"/>
    <property type="match status" value="1"/>
</dbReference>
<dbReference type="PANTHER" id="PTHR30055:SF187">
    <property type="entry name" value="TRANSCRIPTIONAL REGULATORY PROTEIN"/>
    <property type="match status" value="1"/>
</dbReference>
<dbReference type="InterPro" id="IPR001647">
    <property type="entry name" value="HTH_TetR"/>
</dbReference>
<dbReference type="PROSITE" id="PS50977">
    <property type="entry name" value="HTH_TETR_2"/>
    <property type="match status" value="1"/>
</dbReference>
<dbReference type="Pfam" id="PF00440">
    <property type="entry name" value="TetR_N"/>
    <property type="match status" value="1"/>
</dbReference>
<evidence type="ECO:0000313" key="5">
    <source>
        <dbReference type="Proteomes" id="UP000255389"/>
    </source>
</evidence>